<dbReference type="EMBL" id="JAAVJH010000024">
    <property type="protein sequence ID" value="NJR80617.1"/>
    <property type="molecule type" value="Genomic_DNA"/>
</dbReference>
<dbReference type="InterPro" id="IPR004358">
    <property type="entry name" value="Sig_transdc_His_kin-like_C"/>
</dbReference>
<keyword evidence="11" id="KW-1133">Transmembrane helix</keyword>
<feature type="modified residue" description="4-aspartylphosphate" evidence="9">
    <location>
        <position position="561"/>
    </location>
</feature>
<dbReference type="SMART" id="SM00388">
    <property type="entry name" value="HisKA"/>
    <property type="match status" value="1"/>
</dbReference>
<dbReference type="Pfam" id="PF02518">
    <property type="entry name" value="HATPase_c"/>
    <property type="match status" value="1"/>
</dbReference>
<evidence type="ECO:0000256" key="1">
    <source>
        <dbReference type="ARBA" id="ARBA00000085"/>
    </source>
</evidence>
<reference evidence="14 15" key="1">
    <citation type="submission" date="2020-03" db="EMBL/GenBank/DDBJ databases">
        <authorList>
            <person name="Wang L."/>
            <person name="He N."/>
            <person name="Li Y."/>
            <person name="Fang Y."/>
            <person name="Zhang F."/>
        </authorList>
    </citation>
    <scope>NUCLEOTIDE SEQUENCE [LARGE SCALE GENOMIC DNA]</scope>
    <source>
        <strain evidence="14 15">36D10-4-7</strain>
    </source>
</reference>
<dbReference type="PROSITE" id="PS50109">
    <property type="entry name" value="HIS_KIN"/>
    <property type="match status" value="1"/>
</dbReference>
<dbReference type="InterPro" id="IPR007891">
    <property type="entry name" value="CHASE3"/>
</dbReference>
<feature type="domain" description="Histidine kinase" evidence="12">
    <location>
        <begin position="265"/>
        <end position="488"/>
    </location>
</feature>
<evidence type="ECO:0000256" key="9">
    <source>
        <dbReference type="PROSITE-ProRule" id="PRU00169"/>
    </source>
</evidence>
<dbReference type="Gene3D" id="1.10.287.130">
    <property type="match status" value="1"/>
</dbReference>
<dbReference type="InterPro" id="IPR001789">
    <property type="entry name" value="Sig_transdc_resp-reg_receiver"/>
</dbReference>
<evidence type="ECO:0000256" key="11">
    <source>
        <dbReference type="SAM" id="Phobius"/>
    </source>
</evidence>
<sequence>MASSWRTITLVVVATMAVLVMAALVVTVGEVNRQRDRALEAQRHSYDVMILVRTLQGTIARSEAALGRYVISTDQSLGQLYFEDWRRAGETIERLGKLTRDNPQQRERIATLRTAFRERGAELALTALSTNYRRNNQALSRFYQAREGAALRAINAAVDGLIADERQLLQDRTTDAMTAVTRTTLAAKILALAGVSLVLGVVLLGWLTMRALSERAMARAEAEAERQRADELAAAVTEATDALHAQEAQLRQSQKMDAIGKLTGGIAHDFNNMLAVVLGGLELSRRGLDAGAQRSEVLRHIDSAHEGATRAAALTRRLLAFARETAVDPVTIDAATLFADMADLLGRTLGDGVTMTFEDASRGWTAAADLVQLENGLVNLAVNARDAMDGRGTLTLRAEAITLAAADAGALTCGDYLAIAVQDSGGGMTADVLERVFEPFFTTKPVGKGTGLGLSQVFSFARQFDGDVRIRSAPGAGTVVTILLPRAAAAPAAPPAPEVVATPAGAPRALSILVVEDDARVLATTLGALKELGHHAIGCGDPLDAPTVIAAMERCDLIVSDVLMPARTGPEMVAALPAAFAAVPVLFVTGYAGDMEAGIDLAGRPVLRKPFTLTALEHAVAEAAGAELPGAERQLAAE</sequence>
<dbReference type="Pfam" id="PF05227">
    <property type="entry name" value="CHASE3"/>
    <property type="match status" value="1"/>
</dbReference>
<dbReference type="EC" id="2.7.13.3" evidence="2"/>
<dbReference type="CDD" id="cd00082">
    <property type="entry name" value="HisKA"/>
    <property type="match status" value="1"/>
</dbReference>
<evidence type="ECO:0000259" key="12">
    <source>
        <dbReference type="PROSITE" id="PS50109"/>
    </source>
</evidence>
<keyword evidence="10" id="KW-0175">Coiled coil</keyword>
<feature type="domain" description="Response regulatory" evidence="13">
    <location>
        <begin position="511"/>
        <end position="624"/>
    </location>
</feature>
<evidence type="ECO:0000256" key="7">
    <source>
        <dbReference type="ARBA" id="ARBA00022840"/>
    </source>
</evidence>
<dbReference type="PANTHER" id="PTHR43065">
    <property type="entry name" value="SENSOR HISTIDINE KINASE"/>
    <property type="match status" value="1"/>
</dbReference>
<protein>
    <recommendedName>
        <fullName evidence="2">histidine kinase</fullName>
        <ecNumber evidence="2">2.7.13.3</ecNumber>
    </recommendedName>
</protein>
<dbReference type="PROSITE" id="PS50110">
    <property type="entry name" value="RESPONSE_REGULATORY"/>
    <property type="match status" value="1"/>
</dbReference>
<keyword evidence="7" id="KW-0067">ATP-binding</keyword>
<keyword evidence="11" id="KW-0812">Transmembrane</keyword>
<keyword evidence="11" id="KW-0472">Membrane</keyword>
<dbReference type="SUPFAM" id="SSF47384">
    <property type="entry name" value="Homodimeric domain of signal transducing histidine kinase"/>
    <property type="match status" value="1"/>
</dbReference>
<evidence type="ECO:0000259" key="13">
    <source>
        <dbReference type="PROSITE" id="PS50110"/>
    </source>
</evidence>
<name>A0ABX1CW35_9SPHN</name>
<dbReference type="InterPro" id="IPR003594">
    <property type="entry name" value="HATPase_dom"/>
</dbReference>
<evidence type="ECO:0000256" key="8">
    <source>
        <dbReference type="ARBA" id="ARBA00023012"/>
    </source>
</evidence>
<keyword evidence="8" id="KW-0902">Two-component regulatory system</keyword>
<dbReference type="Gene3D" id="3.30.565.10">
    <property type="entry name" value="Histidine kinase-like ATPase, C-terminal domain"/>
    <property type="match status" value="1"/>
</dbReference>
<accession>A0ABX1CW35</accession>
<gene>
    <name evidence="14" type="ORF">HBH26_18740</name>
</gene>
<dbReference type="SMART" id="SM00448">
    <property type="entry name" value="REC"/>
    <property type="match status" value="1"/>
</dbReference>
<evidence type="ECO:0000313" key="14">
    <source>
        <dbReference type="EMBL" id="NJR80617.1"/>
    </source>
</evidence>
<dbReference type="SUPFAM" id="SSF52172">
    <property type="entry name" value="CheY-like"/>
    <property type="match status" value="1"/>
</dbReference>
<dbReference type="Gene3D" id="3.40.50.2300">
    <property type="match status" value="1"/>
</dbReference>
<evidence type="ECO:0000256" key="5">
    <source>
        <dbReference type="ARBA" id="ARBA00022741"/>
    </source>
</evidence>
<evidence type="ECO:0000256" key="3">
    <source>
        <dbReference type="ARBA" id="ARBA00022553"/>
    </source>
</evidence>
<comment type="caution">
    <text evidence="14">The sequence shown here is derived from an EMBL/GenBank/DDBJ whole genome shotgun (WGS) entry which is preliminary data.</text>
</comment>
<evidence type="ECO:0000256" key="10">
    <source>
        <dbReference type="SAM" id="Coils"/>
    </source>
</evidence>
<dbReference type="PRINTS" id="PR00344">
    <property type="entry name" value="BCTRLSENSOR"/>
</dbReference>
<dbReference type="InterPro" id="IPR005467">
    <property type="entry name" value="His_kinase_dom"/>
</dbReference>
<dbReference type="Proteomes" id="UP000732399">
    <property type="component" value="Unassembled WGS sequence"/>
</dbReference>
<dbReference type="SUPFAM" id="SSF55874">
    <property type="entry name" value="ATPase domain of HSP90 chaperone/DNA topoisomerase II/histidine kinase"/>
    <property type="match status" value="1"/>
</dbReference>
<feature type="coiled-coil region" evidence="10">
    <location>
        <begin position="210"/>
        <end position="249"/>
    </location>
</feature>
<organism evidence="14 15">
    <name type="scientific">Sphingomonas corticis</name>
    <dbReference type="NCBI Taxonomy" id="2722791"/>
    <lineage>
        <taxon>Bacteria</taxon>
        <taxon>Pseudomonadati</taxon>
        <taxon>Pseudomonadota</taxon>
        <taxon>Alphaproteobacteria</taxon>
        <taxon>Sphingomonadales</taxon>
        <taxon>Sphingomonadaceae</taxon>
        <taxon>Sphingomonas</taxon>
    </lineage>
</organism>
<comment type="catalytic activity">
    <reaction evidence="1">
        <text>ATP + protein L-histidine = ADP + protein N-phospho-L-histidine.</text>
        <dbReference type="EC" id="2.7.13.3"/>
    </reaction>
</comment>
<evidence type="ECO:0000313" key="15">
    <source>
        <dbReference type="Proteomes" id="UP000732399"/>
    </source>
</evidence>
<keyword evidence="5" id="KW-0547">Nucleotide-binding</keyword>
<evidence type="ECO:0000256" key="4">
    <source>
        <dbReference type="ARBA" id="ARBA00022679"/>
    </source>
</evidence>
<dbReference type="InterPro" id="IPR003661">
    <property type="entry name" value="HisK_dim/P_dom"/>
</dbReference>
<dbReference type="InterPro" id="IPR011006">
    <property type="entry name" value="CheY-like_superfamily"/>
</dbReference>
<dbReference type="RefSeq" id="WP_168136167.1">
    <property type="nucleotide sequence ID" value="NZ_JAAVJH010000024.1"/>
</dbReference>
<keyword evidence="4" id="KW-0808">Transferase</keyword>
<evidence type="ECO:0000256" key="6">
    <source>
        <dbReference type="ARBA" id="ARBA00022777"/>
    </source>
</evidence>
<evidence type="ECO:0000256" key="2">
    <source>
        <dbReference type="ARBA" id="ARBA00012438"/>
    </source>
</evidence>
<keyword evidence="15" id="KW-1185">Reference proteome</keyword>
<dbReference type="PANTHER" id="PTHR43065:SF46">
    <property type="entry name" value="C4-DICARBOXYLATE TRANSPORT SENSOR PROTEIN DCTB"/>
    <property type="match status" value="1"/>
</dbReference>
<dbReference type="SMART" id="SM00387">
    <property type="entry name" value="HATPase_c"/>
    <property type="match status" value="1"/>
</dbReference>
<dbReference type="InterPro" id="IPR036097">
    <property type="entry name" value="HisK_dim/P_sf"/>
</dbReference>
<dbReference type="InterPro" id="IPR036890">
    <property type="entry name" value="HATPase_C_sf"/>
</dbReference>
<feature type="transmembrane region" description="Helical" evidence="11">
    <location>
        <begin position="189"/>
        <end position="209"/>
    </location>
</feature>
<keyword evidence="3 9" id="KW-0597">Phosphoprotein</keyword>
<keyword evidence="6" id="KW-0418">Kinase</keyword>
<proteinExistence type="predicted"/>
<dbReference type="Pfam" id="PF00072">
    <property type="entry name" value="Response_reg"/>
    <property type="match status" value="1"/>
</dbReference>